<dbReference type="Gene3D" id="1.10.275.20">
    <property type="entry name" value="Choline/Carnitine o-acyltransferase"/>
    <property type="match status" value="1"/>
</dbReference>
<keyword evidence="6" id="KW-1185">Reference proteome</keyword>
<evidence type="ECO:0000313" key="6">
    <source>
        <dbReference type="Proteomes" id="UP000886998"/>
    </source>
</evidence>
<gene>
    <name evidence="5" type="primary">Crat</name>
    <name evidence="5" type="ORF">TNIN_255631</name>
</gene>
<dbReference type="Pfam" id="PF00755">
    <property type="entry name" value="Carn_acyltransf"/>
    <property type="match status" value="1"/>
</dbReference>
<dbReference type="EMBL" id="BMAV01008103">
    <property type="protein sequence ID" value="GFY51465.1"/>
    <property type="molecule type" value="Genomic_DNA"/>
</dbReference>
<name>A0A8X7C142_9ARAC</name>
<keyword evidence="2" id="KW-0808">Transferase</keyword>
<accession>A0A8X7C142</accession>
<dbReference type="GO" id="GO:0005777">
    <property type="term" value="C:peroxisome"/>
    <property type="evidence" value="ECO:0007669"/>
    <property type="project" value="TreeGrafter"/>
</dbReference>
<dbReference type="SUPFAM" id="SSF52777">
    <property type="entry name" value="CoA-dependent acyltransferases"/>
    <property type="match status" value="1"/>
</dbReference>
<dbReference type="InterPro" id="IPR042572">
    <property type="entry name" value="Carn_acyl_trans_N"/>
</dbReference>
<sequence>MVLRLSKTLLKQAEVFANKYWLSTTSCAASSVKMNEYLAHQNSLPRLPVPPLHPSLEKYLLSVRPLLSEEEYHNTVKIVVFSVVVAFSK</sequence>
<dbReference type="InterPro" id="IPR039551">
    <property type="entry name" value="Cho/carn_acyl_trans"/>
</dbReference>
<evidence type="ECO:0000256" key="1">
    <source>
        <dbReference type="ARBA" id="ARBA00005005"/>
    </source>
</evidence>
<comment type="caution">
    <text evidence="5">The sequence shown here is derived from an EMBL/GenBank/DDBJ whole genome shotgun (WGS) entry which is preliminary data.</text>
</comment>
<dbReference type="PANTHER" id="PTHR22589:SF103">
    <property type="entry name" value="CARNITINE O-ACETYL-TRANSFERASE, ISOFORM A-RELATED"/>
    <property type="match status" value="1"/>
</dbReference>
<dbReference type="GO" id="GO:0004092">
    <property type="term" value="F:carnitine O-acetyltransferase activity"/>
    <property type="evidence" value="ECO:0007669"/>
    <property type="project" value="TreeGrafter"/>
</dbReference>
<evidence type="ECO:0000259" key="4">
    <source>
        <dbReference type="Pfam" id="PF00755"/>
    </source>
</evidence>
<dbReference type="GO" id="GO:0019254">
    <property type="term" value="P:carnitine metabolic process, CoA-linked"/>
    <property type="evidence" value="ECO:0007669"/>
    <property type="project" value="TreeGrafter"/>
</dbReference>
<keyword evidence="2" id="KW-0012">Acyltransferase</keyword>
<evidence type="ECO:0000313" key="5">
    <source>
        <dbReference type="EMBL" id="GFY51465.1"/>
    </source>
</evidence>
<feature type="domain" description="Choline/carnitine acyltransferase" evidence="4">
    <location>
        <begin position="47"/>
        <end position="79"/>
    </location>
</feature>
<organism evidence="5 6">
    <name type="scientific">Trichonephila inaurata madagascariensis</name>
    <dbReference type="NCBI Taxonomy" id="2747483"/>
    <lineage>
        <taxon>Eukaryota</taxon>
        <taxon>Metazoa</taxon>
        <taxon>Ecdysozoa</taxon>
        <taxon>Arthropoda</taxon>
        <taxon>Chelicerata</taxon>
        <taxon>Arachnida</taxon>
        <taxon>Araneae</taxon>
        <taxon>Araneomorphae</taxon>
        <taxon>Entelegynae</taxon>
        <taxon>Araneoidea</taxon>
        <taxon>Nephilidae</taxon>
        <taxon>Trichonephila</taxon>
        <taxon>Trichonephila inaurata</taxon>
    </lineage>
</organism>
<evidence type="ECO:0000256" key="2">
    <source>
        <dbReference type="ARBA" id="ARBA00023315"/>
    </source>
</evidence>
<dbReference type="Proteomes" id="UP000886998">
    <property type="component" value="Unassembled WGS sequence"/>
</dbReference>
<dbReference type="PANTHER" id="PTHR22589">
    <property type="entry name" value="CARNITINE O-ACYLTRANSFERASE"/>
    <property type="match status" value="1"/>
</dbReference>
<dbReference type="OrthoDB" id="240216at2759"/>
<dbReference type="AlphaFoldDB" id="A0A8X7C142"/>
<comment type="catalytic activity">
    <reaction evidence="3">
        <text>4,8-dimethylnonanoyl-CoA + (R)-carnitine = O-4,8-dimethylnonanoyl-(R)-carnitine + CoA</text>
        <dbReference type="Rhea" id="RHEA:44860"/>
        <dbReference type="ChEBI" id="CHEBI:16347"/>
        <dbReference type="ChEBI" id="CHEBI:57287"/>
        <dbReference type="ChEBI" id="CHEBI:77061"/>
        <dbReference type="ChEBI" id="CHEBI:84654"/>
    </reaction>
</comment>
<reference evidence="5" key="1">
    <citation type="submission" date="2020-08" db="EMBL/GenBank/DDBJ databases">
        <title>Multicomponent nature underlies the extraordinary mechanical properties of spider dragline silk.</title>
        <authorList>
            <person name="Kono N."/>
            <person name="Nakamura H."/>
            <person name="Mori M."/>
            <person name="Yoshida Y."/>
            <person name="Ohtoshi R."/>
            <person name="Malay A.D."/>
            <person name="Moran D.A.P."/>
            <person name="Tomita M."/>
            <person name="Numata K."/>
            <person name="Arakawa K."/>
        </authorList>
    </citation>
    <scope>NUCLEOTIDE SEQUENCE</scope>
</reference>
<proteinExistence type="predicted"/>
<dbReference type="InterPro" id="IPR000542">
    <property type="entry name" value="Carn_acyl_trans"/>
</dbReference>
<protein>
    <submittedName>
        <fullName evidence="5">Carnitine O-acetyltransferase</fullName>
    </submittedName>
</protein>
<evidence type="ECO:0000256" key="3">
    <source>
        <dbReference type="ARBA" id="ARBA00048999"/>
    </source>
</evidence>
<comment type="pathway">
    <text evidence="1">Lipid metabolism; fatty acid beta-oxidation.</text>
</comment>